<accession>A0A8J8NLM6</accession>
<proteinExistence type="predicted"/>
<keyword evidence="2" id="KW-1185">Reference proteome</keyword>
<name>A0A8J8NLM6_HALGN</name>
<organism evidence="1 2">
    <name type="scientific">Halteria grandinella</name>
    <dbReference type="NCBI Taxonomy" id="5974"/>
    <lineage>
        <taxon>Eukaryota</taxon>
        <taxon>Sar</taxon>
        <taxon>Alveolata</taxon>
        <taxon>Ciliophora</taxon>
        <taxon>Intramacronucleata</taxon>
        <taxon>Spirotrichea</taxon>
        <taxon>Stichotrichia</taxon>
        <taxon>Sporadotrichida</taxon>
        <taxon>Halteriidae</taxon>
        <taxon>Halteria</taxon>
    </lineage>
</organism>
<dbReference type="AlphaFoldDB" id="A0A8J8NLM6"/>
<gene>
    <name evidence="1" type="ORF">FGO68_gene3287</name>
</gene>
<evidence type="ECO:0000313" key="1">
    <source>
        <dbReference type="EMBL" id="TNV76830.1"/>
    </source>
</evidence>
<comment type="caution">
    <text evidence="1">The sequence shown here is derived from an EMBL/GenBank/DDBJ whole genome shotgun (WGS) entry which is preliminary data.</text>
</comment>
<evidence type="ECO:0000313" key="2">
    <source>
        <dbReference type="Proteomes" id="UP000785679"/>
    </source>
</evidence>
<sequence length="115" mass="13854">MTITQQVQTIPQRMESLHCFIRSNALLSKETSTTLKWSMRDFSQRRKRLLYEIPDYLLMFVKDADEFVAFRKEFKRGKLIEKHSYKNFEEFRDDTLKLTGIQIPNRDEVIAKVFE</sequence>
<dbReference type="EMBL" id="RRYP01012894">
    <property type="protein sequence ID" value="TNV76830.1"/>
    <property type="molecule type" value="Genomic_DNA"/>
</dbReference>
<reference evidence="1" key="1">
    <citation type="submission" date="2019-06" db="EMBL/GenBank/DDBJ databases">
        <authorList>
            <person name="Zheng W."/>
        </authorList>
    </citation>
    <scope>NUCLEOTIDE SEQUENCE</scope>
    <source>
        <strain evidence="1">QDHG01</strain>
    </source>
</reference>
<dbReference type="Proteomes" id="UP000785679">
    <property type="component" value="Unassembled WGS sequence"/>
</dbReference>
<protein>
    <submittedName>
        <fullName evidence="1">Uncharacterized protein</fullName>
    </submittedName>
</protein>